<feature type="domain" description="DUF2726" evidence="2">
    <location>
        <begin position="32"/>
        <end position="154"/>
    </location>
</feature>
<protein>
    <submittedName>
        <fullName evidence="3">Uncharacterized protein DUF2726</fullName>
    </submittedName>
</protein>
<dbReference type="InterPro" id="IPR024402">
    <property type="entry name" value="DUF2726"/>
</dbReference>
<organism evidence="3 4">
    <name type="scientific">Modicisalibacter xianhensis</name>
    <dbReference type="NCBI Taxonomy" id="442341"/>
    <lineage>
        <taxon>Bacteria</taxon>
        <taxon>Pseudomonadati</taxon>
        <taxon>Pseudomonadota</taxon>
        <taxon>Gammaproteobacteria</taxon>
        <taxon>Oceanospirillales</taxon>
        <taxon>Halomonadaceae</taxon>
        <taxon>Modicisalibacter</taxon>
    </lineage>
</organism>
<keyword evidence="1" id="KW-0472">Membrane</keyword>
<gene>
    <name evidence="3" type="ORF">DFO67_11560</name>
</gene>
<name>A0A4R8FS92_9GAMM</name>
<sequence length="169" mass="19950">MDWIHYLPIVFLIVIILAALLGRQRFPYRRQQWLFTKAEWRFYRSLKQATEPELLIFAKVRIADVLSVHGPKARSQGWWKAFTRISSKHVDFVLCRPSTGEILCAIELDDRSHTKRDRQQRDQFVNRAFAAAALPLLRIPTQRQYDTRELREFVRGALRPSNETREVAS</sequence>
<feature type="transmembrane region" description="Helical" evidence="1">
    <location>
        <begin position="6"/>
        <end position="22"/>
    </location>
</feature>
<dbReference type="RefSeq" id="WP_134019355.1">
    <property type="nucleotide sequence ID" value="NZ_SOEC01000015.1"/>
</dbReference>
<dbReference type="Pfam" id="PF10881">
    <property type="entry name" value="DUF2726"/>
    <property type="match status" value="1"/>
</dbReference>
<evidence type="ECO:0000313" key="3">
    <source>
        <dbReference type="EMBL" id="TDX26795.1"/>
    </source>
</evidence>
<keyword evidence="1" id="KW-1133">Transmembrane helix</keyword>
<evidence type="ECO:0000256" key="1">
    <source>
        <dbReference type="SAM" id="Phobius"/>
    </source>
</evidence>
<dbReference type="AlphaFoldDB" id="A0A4R8FS92"/>
<dbReference type="Proteomes" id="UP000294489">
    <property type="component" value="Unassembled WGS sequence"/>
</dbReference>
<reference evidence="3 4" key="1">
    <citation type="submission" date="2019-03" db="EMBL/GenBank/DDBJ databases">
        <title>Freshwater and sediment microbial communities from various areas in North America, analyzing microbe dynamics in response to fracking.</title>
        <authorList>
            <person name="Lamendella R."/>
        </authorList>
    </citation>
    <scope>NUCLEOTIDE SEQUENCE [LARGE SCALE GENOMIC DNA]</scope>
    <source>
        <strain evidence="3 4">6_TX</strain>
    </source>
</reference>
<evidence type="ECO:0000313" key="4">
    <source>
        <dbReference type="Proteomes" id="UP000294489"/>
    </source>
</evidence>
<accession>A0A4R8FS92</accession>
<evidence type="ECO:0000259" key="2">
    <source>
        <dbReference type="Pfam" id="PF10881"/>
    </source>
</evidence>
<dbReference type="EMBL" id="SOEC01000015">
    <property type="protein sequence ID" value="TDX26795.1"/>
    <property type="molecule type" value="Genomic_DNA"/>
</dbReference>
<keyword evidence="1" id="KW-0812">Transmembrane</keyword>
<dbReference type="OrthoDB" id="5782056at2"/>
<comment type="caution">
    <text evidence="3">The sequence shown here is derived from an EMBL/GenBank/DDBJ whole genome shotgun (WGS) entry which is preliminary data.</text>
</comment>
<proteinExistence type="predicted"/>